<dbReference type="OrthoDB" id="1164551at2"/>
<dbReference type="Proteomes" id="UP000076715">
    <property type="component" value="Unassembled WGS sequence"/>
</dbReference>
<evidence type="ECO:0000313" key="3">
    <source>
        <dbReference type="Proteomes" id="UP000076715"/>
    </source>
</evidence>
<proteinExistence type="predicted"/>
<feature type="chain" id="PRO_5007833224" description="Fibronectin type-III domain-containing protein" evidence="1">
    <location>
        <begin position="27"/>
        <end position="232"/>
    </location>
</feature>
<name>A0A162CVA0_9FLAO</name>
<dbReference type="PROSITE" id="PS51257">
    <property type="entry name" value="PROKAR_LIPOPROTEIN"/>
    <property type="match status" value="1"/>
</dbReference>
<dbReference type="AlphaFoldDB" id="A0A162CVA0"/>
<feature type="signal peptide" evidence="1">
    <location>
        <begin position="1"/>
        <end position="26"/>
    </location>
</feature>
<keyword evidence="3" id="KW-1185">Reference proteome</keyword>
<dbReference type="EMBL" id="LQRT01000002">
    <property type="protein sequence ID" value="KZS42694.1"/>
    <property type="molecule type" value="Genomic_DNA"/>
</dbReference>
<evidence type="ECO:0008006" key="4">
    <source>
        <dbReference type="Google" id="ProtNLM"/>
    </source>
</evidence>
<accession>A0A162CVA0</accession>
<dbReference type="InterPro" id="IPR013783">
    <property type="entry name" value="Ig-like_fold"/>
</dbReference>
<dbReference type="RefSeq" id="WP_066310876.1">
    <property type="nucleotide sequence ID" value="NZ_LQRT01000002.1"/>
</dbReference>
<dbReference type="Gene3D" id="2.60.40.10">
    <property type="entry name" value="Immunoglobulins"/>
    <property type="match status" value="1"/>
</dbReference>
<dbReference type="STRING" id="1642818.AWE51_04385"/>
<evidence type="ECO:0000256" key="1">
    <source>
        <dbReference type="SAM" id="SignalP"/>
    </source>
</evidence>
<sequence length="232" mass="24929">MKKVKIIFSIFSIVSLLSCSNSDDNAETPQVVTPGEALLLAPAKDDTCIMGTIVNATESEFEFAWNAGQNATGYTINLTDLKSGNTTTITATETKRIVRLLQNNPYSWSVTSRASGSEETSTSPVWKFYNVGEGIANYAPYPAAITSPQNLETLTGLTTIIEWVGTDADNDIASYDVFLGTTNPPTDTLGNTTNMSIASGNLSLGTTYYLQVVTNDTFGNKTKSVVTRFTTP</sequence>
<comment type="caution">
    <text evidence="2">The sequence shown here is derived from an EMBL/GenBank/DDBJ whole genome shotgun (WGS) entry which is preliminary data.</text>
</comment>
<keyword evidence="1" id="KW-0732">Signal</keyword>
<organism evidence="2 3">
    <name type="scientific">Aquimarina aggregata</name>
    <dbReference type="NCBI Taxonomy" id="1642818"/>
    <lineage>
        <taxon>Bacteria</taxon>
        <taxon>Pseudomonadati</taxon>
        <taxon>Bacteroidota</taxon>
        <taxon>Flavobacteriia</taxon>
        <taxon>Flavobacteriales</taxon>
        <taxon>Flavobacteriaceae</taxon>
        <taxon>Aquimarina</taxon>
    </lineage>
</organism>
<gene>
    <name evidence="2" type="ORF">AWE51_04385</name>
</gene>
<evidence type="ECO:0000313" key="2">
    <source>
        <dbReference type="EMBL" id="KZS42694.1"/>
    </source>
</evidence>
<reference evidence="2 3" key="1">
    <citation type="submission" date="2016-01" db="EMBL/GenBank/DDBJ databases">
        <title>The draft genome sequence of Aquimarina sp. RZW4-3-2.</title>
        <authorList>
            <person name="Wang Y."/>
        </authorList>
    </citation>
    <scope>NUCLEOTIDE SEQUENCE [LARGE SCALE GENOMIC DNA]</scope>
    <source>
        <strain evidence="2 3">RZW4-3-2</strain>
    </source>
</reference>
<protein>
    <recommendedName>
        <fullName evidence="4">Fibronectin type-III domain-containing protein</fullName>
    </recommendedName>
</protein>